<dbReference type="Pfam" id="PF08242">
    <property type="entry name" value="Methyltransf_12"/>
    <property type="match status" value="1"/>
</dbReference>
<evidence type="ECO:0000313" key="14">
    <source>
        <dbReference type="Proteomes" id="UP001303115"/>
    </source>
</evidence>
<dbReference type="InterPro" id="IPR013154">
    <property type="entry name" value="ADH-like_N"/>
</dbReference>
<sequence length="2572" mass="278122">MPLPASPIPIAIVGMACRFSGKVTSPSQLWDLCAAGKDGWSPIPESRFDGKALYHPSHERRGRSDATGGYFLDEDIALFDSAFFQLSSEVASALDPQARLLLETVYEATEDAGIPLGALAGSNTSVYAGTFSKDYHEMQTKDAEVLPLALLIGTGTSMLANRISHFYDLQGPSMTIDTGCSSGLVAVHQACQSIHAGESNISIVGAASTLLSQDTFISTSTASATSAEGKCFAWDIRAHGYGRGEGVAVLVLKPLDAALRDRDRIHAVVKDTGVNQDGKTTTITSPSGDAQATLIQDCYKRAGLDLAETGYVEAHMTGTAVGDPVEAEAIARTFGASREAFDPVIVGSVKTNVGHTEPVSGLAAVIKTSFALKHRLIPPNLNYETTNPKIPLEEWRLTVPMAATHWPENKQLRASVNNFGYGGTNAHAILEAPPFIHSNGACVGDMNNSHSYVFVLSAKDSVACHTAMTRLADNLGETNPAPLPGDLAYTLSHRRTMHPWMVAVRARTINELENSLREPARKPLSASRRSRLGLVFNGQGAQWHAMGRELLTAYPVFGHAVRQADAILKDYGASWSLMDELLRDTESSRVGAVHLSQPTSVAVQLALVDLLKSWGITPSAVTSHSSGEIAAAYAVGVLSFREALGVAFFRGELAQKYQKLHSLAGGMLAAGVGPEDAEKYVAGTSVGRAVVACVNSPRSVTISGDVDALDEVASRLELDGVFARRLNVEMAYHSHHMAPIAQEYTDRLRSVLGPPGKTVAWDDDADAATFISPVTGEAITSRDGFAPEHWARNMTDPVLFSQAFDTMCFGSSSPEPSDGAASTNISSNVDMIIEVGAHSTLAGPIRQILEARGTQLPYVSCLKRQVDAVETMQDAACQLLMHGYPVDLQAVNSPRSGHGNDPDHHHHHHHQFVPDLPSYPWNHTTRYWVEPRVSREQRYKRFPPHELLGTPLSGSNGLTPTWRNFLRLSEVEWLWDHQIDGSVVFPAAGYVAMAIEAARLLTDPSEAKIQGYRLRDVDFIAALAIPEAAAGVEVQLALRRCGDKELEHDGWYEFSLCSLRSHDTWIEHCKGYVSAETVLSGARTGDLAVKAEPTSQDDSYLDDAGGPVRKVDIASLFGGLRERGIYHGPEFQNLIDSRAAGARAITNFAVSKAVTKEHDYVLHPTTLDSILQASFSSLPKNMDKKTMVLPQFIGSLTVPRSFKRRGGDRLRAYSELTKADNRGCRFDMLVAAAEEMGDEDGGGGDAPLQLLGFLGQAVSGGGSDDAVAGEPPGICSKSIWELDILHNVPAEFKTALAAPPEEHEAEARRRLSRMSYWFIHDAVLELEGESQDAWAPHHKRFFAWMKTVVDQGKRGELPWCEEADEGAKTTLADELSPASSAGTLTVRMGRNLARVVRGDIMPLELMMEGNLLNRLYADHEILKTGSYKHVRAVLQLYAAKNPGANVIEIGGGTGAATGPVLEAFSAGGGDEGAGTTIGHYMFTDISPGFFEAAKDKFARWHSVMDFRKLDIEDDPVGQSFTPETYDLVVAVMVLHATRNLARTMFNVRKLLKPGGTLLLVEETSTRLDNHLVFGTLPGWWLGEEPERQMGPNVPLEVWNRVLRETGFTGVDFDVPDYAEPEFQSTRVMLSRASTTVKYPFSLVLAPGWTAHDGRDAWLSQVAEEIRALTGTTPSVASLDDMEAWQNSVCIFLAEMEGPFVDGMDEATFEKVRNLLTHSSGLLWLSCGGLVDNADPAFGTTDGLLRTVRQEDAGKRWIRLDFEHGRDPWTSDKIPHVMHVLQQSFDPALEPTDVEWEFAVKDSQLRVARVYPDKVQDVLATNLDVDPAPELQPFHQTGRPLIWETPTSGLVGLNPYFVDNRVLAATGVPSGMVEIEAKAFGLNFRDVLVQLGQLEEPLKGHECSGIITALGPDTEHSGLKVGDRVCGMVWGRVASRGRTSWTSVAKLPDDMAMSWEEAASFPTAYATAYGCLVQTARLKRGESVLIHAAAGGTGQAAVVVAQSVGARVFATCSTQTKRDLLVRQYGLDPDDIFSSRDASFAPAIQARTGGNGVDVVLNSLSGPLLKATWDCMARFGRFVDISKVDMEANRRLEMAPFGRCATYTAFDLLQQTMYRGQLSHSALAHSLRIVRERQGPLMYPITPYGISDMGTAMRKMQGGAHMGKIVLVPRPWDKVGVVTRPPPIDLARDDATYLIAGGLTGIGLAITRWMVSKGARNLVLVSRNATSHPAATEVCQEAELAGCRVEIRDCDISDEGSLVGLLRDCSTTLPPIRGAINAAMVLDDTVMERMTFEQWRNAVRPKVDGSRNLHNHLPDMAFFIMLASFAGACGHMSQANYAAGNTFQDALARHRTAQGLPAVALDLSGVLSVGSVADREASGDERIRARLETVGFGSVDIEAVLRLVEAAIRDPLRATPSDSHLVVGSYSSIFTNPDSVVRRDRRFGTLRGASQRGDAGPAAESNAQSSTATLIQSLSGVSSIAEGAALLETAIAAKLAGIFNVPVTEIDVGLPLSRYGVDSLVAVELRNWLSSSVKASVSVFEVLQCESLSEFATLVATKSDHLSGKGLGEAKEN</sequence>
<dbReference type="Pfam" id="PF13602">
    <property type="entry name" value="ADH_zinc_N_2"/>
    <property type="match status" value="1"/>
</dbReference>
<dbReference type="InterPro" id="IPR029063">
    <property type="entry name" value="SAM-dependent_MTases_sf"/>
</dbReference>
<dbReference type="CDD" id="cd05195">
    <property type="entry name" value="enoyl_red"/>
    <property type="match status" value="1"/>
</dbReference>
<dbReference type="InterPro" id="IPR014030">
    <property type="entry name" value="Ketoacyl_synth_N"/>
</dbReference>
<dbReference type="SUPFAM" id="SSF47336">
    <property type="entry name" value="ACP-like"/>
    <property type="match status" value="1"/>
</dbReference>
<proteinExistence type="predicted"/>
<evidence type="ECO:0000256" key="7">
    <source>
        <dbReference type="ARBA" id="ARBA00023315"/>
    </source>
</evidence>
<dbReference type="InterPro" id="IPR013217">
    <property type="entry name" value="Methyltransf_12"/>
</dbReference>
<organism evidence="13 14">
    <name type="scientific">Parachaetomium inaequale</name>
    <dbReference type="NCBI Taxonomy" id="2588326"/>
    <lineage>
        <taxon>Eukaryota</taxon>
        <taxon>Fungi</taxon>
        <taxon>Dikarya</taxon>
        <taxon>Ascomycota</taxon>
        <taxon>Pezizomycotina</taxon>
        <taxon>Sordariomycetes</taxon>
        <taxon>Sordariomycetidae</taxon>
        <taxon>Sordariales</taxon>
        <taxon>Chaetomiaceae</taxon>
        <taxon>Parachaetomium</taxon>
    </lineage>
</organism>
<keyword evidence="4" id="KW-0521">NADP</keyword>
<gene>
    <name evidence="13" type="ORF">C8A01DRAFT_49278</name>
</gene>
<feature type="domain" description="Ketosynthase family 3 (KS3)" evidence="11">
    <location>
        <begin position="7"/>
        <end position="432"/>
    </location>
</feature>
<dbReference type="PROSITE" id="PS00606">
    <property type="entry name" value="KS3_1"/>
    <property type="match status" value="1"/>
</dbReference>
<evidence type="ECO:0000256" key="3">
    <source>
        <dbReference type="ARBA" id="ARBA00022679"/>
    </source>
</evidence>
<dbReference type="InterPro" id="IPR001227">
    <property type="entry name" value="Ac_transferase_dom_sf"/>
</dbReference>
<dbReference type="SMART" id="SM00823">
    <property type="entry name" value="PKS_PP"/>
    <property type="match status" value="1"/>
</dbReference>
<dbReference type="InterPro" id="IPR016039">
    <property type="entry name" value="Thiolase-like"/>
</dbReference>
<evidence type="ECO:0000313" key="13">
    <source>
        <dbReference type="EMBL" id="KAK4034298.1"/>
    </source>
</evidence>
<dbReference type="InterPro" id="IPR020843">
    <property type="entry name" value="ER"/>
</dbReference>
<dbReference type="InterPro" id="IPR042104">
    <property type="entry name" value="PKS_dehydratase_sf"/>
</dbReference>
<evidence type="ECO:0000256" key="9">
    <source>
        <dbReference type="SAM" id="MobiDB-lite"/>
    </source>
</evidence>
<dbReference type="InterPro" id="IPR013968">
    <property type="entry name" value="PKS_KR"/>
</dbReference>
<dbReference type="InterPro" id="IPR014031">
    <property type="entry name" value="Ketoacyl_synth_C"/>
</dbReference>
<dbReference type="Gene3D" id="3.30.70.3290">
    <property type="match status" value="1"/>
</dbReference>
<dbReference type="EMBL" id="MU854485">
    <property type="protein sequence ID" value="KAK4034298.1"/>
    <property type="molecule type" value="Genomic_DNA"/>
</dbReference>
<dbReference type="SMART" id="SM00822">
    <property type="entry name" value="PKS_KR"/>
    <property type="match status" value="1"/>
</dbReference>
<dbReference type="InterPro" id="IPR056501">
    <property type="entry name" value="NAD-bd_HRPKS_sdrA"/>
</dbReference>
<dbReference type="PROSITE" id="PS52019">
    <property type="entry name" value="PKS_MFAS_DH"/>
    <property type="match status" value="1"/>
</dbReference>
<dbReference type="SUPFAM" id="SSF50129">
    <property type="entry name" value="GroES-like"/>
    <property type="match status" value="1"/>
</dbReference>
<dbReference type="SUPFAM" id="SSF55048">
    <property type="entry name" value="Probable ACP-binding domain of malonyl-CoA ACP transacylase"/>
    <property type="match status" value="1"/>
</dbReference>
<evidence type="ECO:0000259" key="12">
    <source>
        <dbReference type="PROSITE" id="PS52019"/>
    </source>
</evidence>
<dbReference type="SMART" id="SM00829">
    <property type="entry name" value="PKS_ER"/>
    <property type="match status" value="1"/>
</dbReference>
<evidence type="ECO:0000256" key="1">
    <source>
        <dbReference type="ARBA" id="ARBA00022450"/>
    </source>
</evidence>
<dbReference type="InterPro" id="IPR020807">
    <property type="entry name" value="PKS_DH"/>
</dbReference>
<dbReference type="Gene3D" id="3.10.129.110">
    <property type="entry name" value="Polyketide synthase dehydratase"/>
    <property type="match status" value="1"/>
</dbReference>
<dbReference type="InterPro" id="IPR050091">
    <property type="entry name" value="PKS_NRPS_Biosynth_Enz"/>
</dbReference>
<feature type="region of interest" description="Disordered" evidence="9">
    <location>
        <begin position="892"/>
        <end position="912"/>
    </location>
</feature>
<dbReference type="SUPFAM" id="SSF51735">
    <property type="entry name" value="NAD(P)-binding Rossmann-fold domains"/>
    <property type="match status" value="2"/>
</dbReference>
<evidence type="ECO:0000256" key="2">
    <source>
        <dbReference type="ARBA" id="ARBA00022553"/>
    </source>
</evidence>
<feature type="region of interest" description="N-terminal hotdog fold" evidence="8">
    <location>
        <begin position="945"/>
        <end position="1080"/>
    </location>
</feature>
<dbReference type="CDD" id="cd00833">
    <property type="entry name" value="PKS"/>
    <property type="match status" value="1"/>
</dbReference>
<dbReference type="SMART" id="SM00825">
    <property type="entry name" value="PKS_KS"/>
    <property type="match status" value="1"/>
</dbReference>
<dbReference type="InterPro" id="IPR009081">
    <property type="entry name" value="PP-bd_ACP"/>
</dbReference>
<accession>A0AAN6PCK8</accession>
<dbReference type="InterPro" id="IPR011032">
    <property type="entry name" value="GroES-like_sf"/>
</dbReference>
<evidence type="ECO:0000256" key="5">
    <source>
        <dbReference type="ARBA" id="ARBA00023002"/>
    </source>
</evidence>
<feature type="active site" description="Proton acceptor; for dehydratase activity" evidence="8">
    <location>
        <position position="977"/>
    </location>
</feature>
<dbReference type="Pfam" id="PF14765">
    <property type="entry name" value="PS-DH"/>
    <property type="match status" value="1"/>
</dbReference>
<dbReference type="PROSITE" id="PS00012">
    <property type="entry name" value="PHOSPHOPANTETHEINE"/>
    <property type="match status" value="1"/>
</dbReference>
<dbReference type="Gene3D" id="3.40.50.720">
    <property type="entry name" value="NAD(P)-binding Rossmann-like Domain"/>
    <property type="match status" value="2"/>
</dbReference>
<keyword evidence="3" id="KW-0808">Transferase</keyword>
<dbReference type="InterPro" id="IPR006162">
    <property type="entry name" value="Ppantetheine_attach_site"/>
</dbReference>
<dbReference type="Proteomes" id="UP001303115">
    <property type="component" value="Unassembled WGS sequence"/>
</dbReference>
<dbReference type="PROSITE" id="PS52004">
    <property type="entry name" value="KS3_2"/>
    <property type="match status" value="1"/>
</dbReference>
<keyword evidence="14" id="KW-1185">Reference proteome</keyword>
<dbReference type="SUPFAM" id="SSF52151">
    <property type="entry name" value="FabD/lysophospholipase-like"/>
    <property type="match status" value="1"/>
</dbReference>
<feature type="domain" description="Carrier" evidence="10">
    <location>
        <begin position="2481"/>
        <end position="2558"/>
    </location>
</feature>
<evidence type="ECO:0000259" key="11">
    <source>
        <dbReference type="PROSITE" id="PS52004"/>
    </source>
</evidence>
<dbReference type="Gene3D" id="3.40.50.150">
    <property type="entry name" value="Vaccinia Virus protein VP39"/>
    <property type="match status" value="1"/>
</dbReference>
<dbReference type="GO" id="GO:0006633">
    <property type="term" value="P:fatty acid biosynthetic process"/>
    <property type="evidence" value="ECO:0007669"/>
    <property type="project" value="InterPro"/>
</dbReference>
<dbReference type="InterPro" id="IPR057326">
    <property type="entry name" value="KR_dom"/>
</dbReference>
<dbReference type="Pfam" id="PF00109">
    <property type="entry name" value="ketoacyl-synt"/>
    <property type="match status" value="1"/>
</dbReference>
<dbReference type="GO" id="GO:0016491">
    <property type="term" value="F:oxidoreductase activity"/>
    <property type="evidence" value="ECO:0007669"/>
    <property type="project" value="UniProtKB-KW"/>
</dbReference>
<comment type="caution">
    <text evidence="13">The sequence shown here is derived from an EMBL/GenBank/DDBJ whole genome shotgun (WGS) entry which is preliminary data.</text>
</comment>
<dbReference type="PROSITE" id="PS50075">
    <property type="entry name" value="CARRIER"/>
    <property type="match status" value="1"/>
</dbReference>
<dbReference type="SMART" id="SM00826">
    <property type="entry name" value="PKS_DH"/>
    <property type="match status" value="1"/>
</dbReference>
<dbReference type="InterPro" id="IPR016035">
    <property type="entry name" value="Acyl_Trfase/lysoPLipase"/>
</dbReference>
<dbReference type="Pfam" id="PF08240">
    <property type="entry name" value="ADH_N"/>
    <property type="match status" value="1"/>
</dbReference>
<dbReference type="InterPro" id="IPR049552">
    <property type="entry name" value="PKS_DH_N"/>
</dbReference>
<dbReference type="PANTHER" id="PTHR43775">
    <property type="entry name" value="FATTY ACID SYNTHASE"/>
    <property type="match status" value="1"/>
</dbReference>
<dbReference type="SUPFAM" id="SSF53335">
    <property type="entry name" value="S-adenosyl-L-methionine-dependent methyltransferases"/>
    <property type="match status" value="1"/>
</dbReference>
<dbReference type="Gene3D" id="3.40.366.10">
    <property type="entry name" value="Malonyl-Coenzyme A Acyl Carrier Protein, domain 2"/>
    <property type="match status" value="1"/>
</dbReference>
<dbReference type="InterPro" id="IPR036736">
    <property type="entry name" value="ACP-like_sf"/>
</dbReference>
<dbReference type="Pfam" id="PF23297">
    <property type="entry name" value="ACP_SdgA_C"/>
    <property type="match status" value="1"/>
</dbReference>
<dbReference type="Pfam" id="PF21089">
    <property type="entry name" value="PKS_DH_N"/>
    <property type="match status" value="1"/>
</dbReference>
<dbReference type="GO" id="GO:0004315">
    <property type="term" value="F:3-oxoacyl-[acyl-carrier-protein] synthase activity"/>
    <property type="evidence" value="ECO:0007669"/>
    <property type="project" value="InterPro"/>
</dbReference>
<dbReference type="Gene3D" id="3.40.47.10">
    <property type="match status" value="1"/>
</dbReference>
<dbReference type="GO" id="GO:0004312">
    <property type="term" value="F:fatty acid synthase activity"/>
    <property type="evidence" value="ECO:0007669"/>
    <property type="project" value="TreeGrafter"/>
</dbReference>
<dbReference type="GO" id="GO:0030639">
    <property type="term" value="P:polyketide biosynthetic process"/>
    <property type="evidence" value="ECO:0007669"/>
    <property type="project" value="UniProtKB-ARBA"/>
</dbReference>
<dbReference type="SUPFAM" id="SSF53901">
    <property type="entry name" value="Thiolase-like"/>
    <property type="match status" value="1"/>
</dbReference>
<evidence type="ECO:0000256" key="4">
    <source>
        <dbReference type="ARBA" id="ARBA00022857"/>
    </source>
</evidence>
<evidence type="ECO:0000256" key="8">
    <source>
        <dbReference type="PROSITE-ProRule" id="PRU01363"/>
    </source>
</evidence>
<dbReference type="GO" id="GO:1901336">
    <property type="term" value="P:lactone biosynthetic process"/>
    <property type="evidence" value="ECO:0007669"/>
    <property type="project" value="UniProtKB-ARBA"/>
</dbReference>
<dbReference type="InterPro" id="IPR032821">
    <property type="entry name" value="PKS_assoc"/>
</dbReference>
<dbReference type="InterPro" id="IPR020841">
    <property type="entry name" value="PKS_Beta-ketoAc_synthase_dom"/>
</dbReference>
<dbReference type="GO" id="GO:0031177">
    <property type="term" value="F:phosphopantetheine binding"/>
    <property type="evidence" value="ECO:0007669"/>
    <property type="project" value="InterPro"/>
</dbReference>
<name>A0AAN6PCK8_9PEZI</name>
<dbReference type="Pfam" id="PF08659">
    <property type="entry name" value="KR"/>
    <property type="match status" value="1"/>
</dbReference>
<keyword evidence="1" id="KW-0596">Phosphopantetheine</keyword>
<dbReference type="InterPro" id="IPR018201">
    <property type="entry name" value="Ketoacyl_synth_AS"/>
</dbReference>
<dbReference type="Gene3D" id="1.10.1200.10">
    <property type="entry name" value="ACP-like"/>
    <property type="match status" value="1"/>
</dbReference>
<keyword evidence="6" id="KW-0511">Multifunctional enzyme</keyword>
<dbReference type="Pfam" id="PF16197">
    <property type="entry name" value="KAsynt_C_assoc"/>
    <property type="match status" value="1"/>
</dbReference>
<dbReference type="Pfam" id="PF00698">
    <property type="entry name" value="Acyl_transf_1"/>
    <property type="match status" value="1"/>
</dbReference>
<keyword evidence="7" id="KW-0012">Acyltransferase</keyword>
<dbReference type="InterPro" id="IPR036291">
    <property type="entry name" value="NAD(P)-bd_dom_sf"/>
</dbReference>
<evidence type="ECO:0000256" key="6">
    <source>
        <dbReference type="ARBA" id="ARBA00023268"/>
    </source>
</evidence>
<dbReference type="InterPro" id="IPR020806">
    <property type="entry name" value="PKS_PP-bd"/>
</dbReference>
<dbReference type="InterPro" id="IPR049900">
    <property type="entry name" value="PKS_mFAS_DH"/>
</dbReference>
<dbReference type="Pfam" id="PF02801">
    <property type="entry name" value="Ketoacyl-synt_C"/>
    <property type="match status" value="1"/>
</dbReference>
<dbReference type="PANTHER" id="PTHR43775:SF29">
    <property type="entry name" value="ASPERFURANONE POLYKETIDE SYNTHASE AFOG-RELATED"/>
    <property type="match status" value="1"/>
</dbReference>
<dbReference type="InterPro" id="IPR016036">
    <property type="entry name" value="Malonyl_transacylase_ACP-bd"/>
</dbReference>
<keyword evidence="2" id="KW-0597">Phosphoprotein</keyword>
<feature type="region of interest" description="C-terminal hotdog fold" evidence="8">
    <location>
        <begin position="1105"/>
        <end position="1264"/>
    </location>
</feature>
<reference evidence="14" key="1">
    <citation type="journal article" date="2023" name="Mol. Phylogenet. Evol.">
        <title>Genome-scale phylogeny and comparative genomics of the fungal order Sordariales.</title>
        <authorList>
            <person name="Hensen N."/>
            <person name="Bonometti L."/>
            <person name="Westerberg I."/>
            <person name="Brannstrom I.O."/>
            <person name="Guillou S."/>
            <person name="Cros-Aarteil S."/>
            <person name="Calhoun S."/>
            <person name="Haridas S."/>
            <person name="Kuo A."/>
            <person name="Mondo S."/>
            <person name="Pangilinan J."/>
            <person name="Riley R."/>
            <person name="LaButti K."/>
            <person name="Andreopoulos B."/>
            <person name="Lipzen A."/>
            <person name="Chen C."/>
            <person name="Yan M."/>
            <person name="Daum C."/>
            <person name="Ng V."/>
            <person name="Clum A."/>
            <person name="Steindorff A."/>
            <person name="Ohm R.A."/>
            <person name="Martin F."/>
            <person name="Silar P."/>
            <person name="Natvig D.O."/>
            <person name="Lalanne C."/>
            <person name="Gautier V."/>
            <person name="Ament-Velasquez S.L."/>
            <person name="Kruys A."/>
            <person name="Hutchinson M.I."/>
            <person name="Powell A.J."/>
            <person name="Barry K."/>
            <person name="Miller A.N."/>
            <person name="Grigoriev I.V."/>
            <person name="Debuchy R."/>
            <person name="Gladieux P."/>
            <person name="Hiltunen Thoren M."/>
            <person name="Johannesson H."/>
        </authorList>
    </citation>
    <scope>NUCLEOTIDE SEQUENCE [LARGE SCALE GENOMIC DNA]</scope>
    <source>
        <strain evidence="14">CBS 284.82</strain>
    </source>
</reference>
<evidence type="ECO:0000259" key="10">
    <source>
        <dbReference type="PROSITE" id="PS50075"/>
    </source>
</evidence>
<feature type="domain" description="PKS/mFAS DH" evidence="12">
    <location>
        <begin position="945"/>
        <end position="1264"/>
    </location>
</feature>
<evidence type="ECO:0008006" key="15">
    <source>
        <dbReference type="Google" id="ProtNLM"/>
    </source>
</evidence>
<dbReference type="Gene3D" id="3.90.180.10">
    <property type="entry name" value="Medium-chain alcohol dehydrogenases, catalytic domain"/>
    <property type="match status" value="1"/>
</dbReference>
<dbReference type="SMART" id="SM00827">
    <property type="entry name" value="PKS_AT"/>
    <property type="match status" value="1"/>
</dbReference>
<protein>
    <recommendedName>
        <fullName evidence="15">Polyketide synthase</fullName>
    </recommendedName>
</protein>
<keyword evidence="5" id="KW-0560">Oxidoreductase</keyword>
<dbReference type="FunFam" id="3.40.50.720:FF:000209">
    <property type="entry name" value="Polyketide synthase Pks12"/>
    <property type="match status" value="1"/>
</dbReference>
<dbReference type="InterPro" id="IPR049551">
    <property type="entry name" value="PKS_DH_C"/>
</dbReference>
<dbReference type="InterPro" id="IPR014043">
    <property type="entry name" value="Acyl_transferase_dom"/>
</dbReference>
<feature type="active site" description="Proton donor; for dehydratase activity" evidence="8">
    <location>
        <position position="1168"/>
    </location>
</feature>
<dbReference type="Pfam" id="PF23114">
    <property type="entry name" value="NAD-bd_HRPKS_sdrA"/>
    <property type="match status" value="1"/>
</dbReference>